<dbReference type="RefSeq" id="XP_028544174.1">
    <property type="nucleotide sequence ID" value="XM_028688373.1"/>
</dbReference>
<accession>A0A1Y1JJJ0</accession>
<dbReference type="EMBL" id="BDQF01000012">
    <property type="protein sequence ID" value="GAW81585.1"/>
    <property type="molecule type" value="Genomic_DNA"/>
</dbReference>
<keyword evidence="1" id="KW-0732">Signal</keyword>
<dbReference type="GeneID" id="39748313"/>
<reference evidence="3" key="1">
    <citation type="submission" date="2017-04" db="EMBL/GenBank/DDBJ databases">
        <title>Plasmodium gonderi genome.</title>
        <authorList>
            <person name="Arisue N."/>
            <person name="Honma H."/>
            <person name="Kawai S."/>
            <person name="Tougan T."/>
            <person name="Tanabe K."/>
            <person name="Horii T."/>
        </authorList>
    </citation>
    <scope>NUCLEOTIDE SEQUENCE [LARGE SCALE GENOMIC DNA]</scope>
    <source>
        <strain evidence="3">ATCC 30045</strain>
    </source>
</reference>
<protein>
    <recommendedName>
        <fullName evidence="4">Variable surface protein</fullName>
    </recommendedName>
</protein>
<proteinExistence type="predicted"/>
<feature type="signal peptide" evidence="1">
    <location>
        <begin position="1"/>
        <end position="26"/>
    </location>
</feature>
<dbReference type="OrthoDB" id="384313at2759"/>
<keyword evidence="3" id="KW-1185">Reference proteome</keyword>
<comment type="caution">
    <text evidence="2">The sequence shown here is derived from an EMBL/GenBank/DDBJ whole genome shotgun (WGS) entry which is preliminary data.</text>
</comment>
<evidence type="ECO:0008006" key="4">
    <source>
        <dbReference type="Google" id="ProtNLM"/>
    </source>
</evidence>
<evidence type="ECO:0000313" key="3">
    <source>
        <dbReference type="Proteomes" id="UP000195521"/>
    </source>
</evidence>
<evidence type="ECO:0000256" key="1">
    <source>
        <dbReference type="SAM" id="SignalP"/>
    </source>
</evidence>
<dbReference type="OMA" id="SCKTCIK"/>
<dbReference type="Proteomes" id="UP000195521">
    <property type="component" value="Unassembled WGS sequence"/>
</dbReference>
<gene>
    <name evidence="2" type="ORF">PGO_110340</name>
</gene>
<name>A0A1Y1JJJ0_PLAGO</name>
<feature type="chain" id="PRO_5012395098" description="Variable surface protein" evidence="1">
    <location>
        <begin position="27"/>
        <end position="328"/>
    </location>
</feature>
<sequence length="328" mass="39440">MLRRVTSLLIYSTLLCSIILIPHVHKFNCRYMGKDYLQDLLETGIFEKNTTRIKKEVYENINHTHYKYSLCKTCIKLIQLIKKIIKNKKETYVDIAIEDTLEINLCDSKLWHEHFNYDELLYNEHVVEYCKNTLKIIKEKIEQFIYQLYDQEELFYQKVCLHINQICKIAIQEEQNNFSNSAKIKLIYEVYSDYLTAEEEFNRTSKGMPYKKIGNDKDSKLALKRTNYAIVQSQIRTMYQKKLSDDFESNKFKLIKISKLDDNVLEVFLGMREQNMFKFLFYYPILEIKIKIHRALDDSDILLQNYENDLITDDNNFLLYKQYTINKL</sequence>
<evidence type="ECO:0000313" key="2">
    <source>
        <dbReference type="EMBL" id="GAW81585.1"/>
    </source>
</evidence>
<organism evidence="2 3">
    <name type="scientific">Plasmodium gonderi</name>
    <dbReference type="NCBI Taxonomy" id="77519"/>
    <lineage>
        <taxon>Eukaryota</taxon>
        <taxon>Sar</taxon>
        <taxon>Alveolata</taxon>
        <taxon>Apicomplexa</taxon>
        <taxon>Aconoidasida</taxon>
        <taxon>Haemosporida</taxon>
        <taxon>Plasmodiidae</taxon>
        <taxon>Plasmodium</taxon>
        <taxon>Plasmodium (Plasmodium)</taxon>
    </lineage>
</organism>
<dbReference type="AlphaFoldDB" id="A0A1Y1JJJ0"/>